<gene>
    <name evidence="1" type="ORF">SAY86_003537</name>
</gene>
<dbReference type="SUPFAM" id="SSF55979">
    <property type="entry name" value="DNA clamp"/>
    <property type="match status" value="1"/>
</dbReference>
<dbReference type="GO" id="GO:0003677">
    <property type="term" value="F:DNA binding"/>
    <property type="evidence" value="ECO:0007669"/>
    <property type="project" value="InterPro"/>
</dbReference>
<dbReference type="Gene3D" id="3.70.10.10">
    <property type="match status" value="1"/>
</dbReference>
<dbReference type="GO" id="GO:0006298">
    <property type="term" value="P:mismatch repair"/>
    <property type="evidence" value="ECO:0007669"/>
    <property type="project" value="TreeGrafter"/>
</dbReference>
<evidence type="ECO:0000313" key="2">
    <source>
        <dbReference type="Proteomes" id="UP001346149"/>
    </source>
</evidence>
<dbReference type="GO" id="GO:0043626">
    <property type="term" value="C:PCNA complex"/>
    <property type="evidence" value="ECO:0007669"/>
    <property type="project" value="TreeGrafter"/>
</dbReference>
<dbReference type="InterPro" id="IPR000730">
    <property type="entry name" value="Pr_cel_nuc_antig"/>
</dbReference>
<organism evidence="1 2">
    <name type="scientific">Trapa natans</name>
    <name type="common">Water chestnut</name>
    <dbReference type="NCBI Taxonomy" id="22666"/>
    <lineage>
        <taxon>Eukaryota</taxon>
        <taxon>Viridiplantae</taxon>
        <taxon>Streptophyta</taxon>
        <taxon>Embryophyta</taxon>
        <taxon>Tracheophyta</taxon>
        <taxon>Spermatophyta</taxon>
        <taxon>Magnoliopsida</taxon>
        <taxon>eudicotyledons</taxon>
        <taxon>Gunneridae</taxon>
        <taxon>Pentapetalae</taxon>
        <taxon>rosids</taxon>
        <taxon>malvids</taxon>
        <taxon>Myrtales</taxon>
        <taxon>Lythraceae</taxon>
        <taxon>Trapa</taxon>
    </lineage>
</organism>
<dbReference type="GO" id="GO:0019985">
    <property type="term" value="P:translesion synthesis"/>
    <property type="evidence" value="ECO:0007669"/>
    <property type="project" value="TreeGrafter"/>
</dbReference>
<dbReference type="Proteomes" id="UP001346149">
    <property type="component" value="Unassembled WGS sequence"/>
</dbReference>
<dbReference type="GO" id="GO:0006275">
    <property type="term" value="P:regulation of DNA replication"/>
    <property type="evidence" value="ECO:0007669"/>
    <property type="project" value="InterPro"/>
</dbReference>
<keyword evidence="2" id="KW-1185">Reference proteome</keyword>
<sequence>MAKFKLPSNVLTEVILPISTMADEANVFLDPDSGMRFKLVCFVGYVDGVIFFRKESLYNFQCARRASARFEMVKLTTALQKLNTINLINLHFDTDELVLRMRSDKFHERTAEVALMEERADFVKIDESKFEYELVIGIPSVELVHVIADAGVHDFMKIYVKEREVWFKVKNKAVVLHKELGKFVSVGPMFDKPVAAEFSLYRMATFLSALDLTKMVWICWSSDAPPVLIFPLGAFGSFHIYSRLFPDNKWKRASVCPST</sequence>
<dbReference type="GO" id="GO:0006272">
    <property type="term" value="P:leading strand elongation"/>
    <property type="evidence" value="ECO:0007669"/>
    <property type="project" value="TreeGrafter"/>
</dbReference>
<accession>A0AAN7RI12</accession>
<dbReference type="InterPro" id="IPR046938">
    <property type="entry name" value="DNA_clamp_sf"/>
</dbReference>
<proteinExistence type="predicted"/>
<comment type="caution">
    <text evidence="1">The sequence shown here is derived from an EMBL/GenBank/DDBJ whole genome shotgun (WGS) entry which is preliminary data.</text>
</comment>
<dbReference type="PANTHER" id="PTHR11352:SF0">
    <property type="entry name" value="PROLIFERATING CELL NUCLEAR ANTIGEN"/>
    <property type="match status" value="1"/>
</dbReference>
<evidence type="ECO:0000313" key="1">
    <source>
        <dbReference type="EMBL" id="KAK4803720.1"/>
    </source>
</evidence>
<dbReference type="AlphaFoldDB" id="A0AAN7RI12"/>
<dbReference type="GO" id="GO:0030337">
    <property type="term" value="F:DNA polymerase processivity factor activity"/>
    <property type="evidence" value="ECO:0007669"/>
    <property type="project" value="InterPro"/>
</dbReference>
<protein>
    <recommendedName>
        <fullName evidence="3">Proliferating cell nuclear antigen PCNA N-terminal domain-containing protein</fullName>
    </recommendedName>
</protein>
<dbReference type="PANTHER" id="PTHR11352">
    <property type="entry name" value="PROLIFERATING CELL NUCLEAR ANTIGEN"/>
    <property type="match status" value="1"/>
</dbReference>
<name>A0AAN7RI12_TRANT</name>
<reference evidence="1 2" key="1">
    <citation type="journal article" date="2023" name="Hortic Res">
        <title>Pangenome of water caltrop reveals structural variations and asymmetric subgenome divergence after allopolyploidization.</title>
        <authorList>
            <person name="Zhang X."/>
            <person name="Chen Y."/>
            <person name="Wang L."/>
            <person name="Yuan Y."/>
            <person name="Fang M."/>
            <person name="Shi L."/>
            <person name="Lu R."/>
            <person name="Comes H.P."/>
            <person name="Ma Y."/>
            <person name="Chen Y."/>
            <person name="Huang G."/>
            <person name="Zhou Y."/>
            <person name="Zheng Z."/>
            <person name="Qiu Y."/>
        </authorList>
    </citation>
    <scope>NUCLEOTIDE SEQUENCE [LARGE SCALE GENOMIC DNA]</scope>
    <source>
        <strain evidence="1">F231</strain>
    </source>
</reference>
<dbReference type="EMBL" id="JAXQNO010000001">
    <property type="protein sequence ID" value="KAK4803720.1"/>
    <property type="molecule type" value="Genomic_DNA"/>
</dbReference>
<evidence type="ECO:0008006" key="3">
    <source>
        <dbReference type="Google" id="ProtNLM"/>
    </source>
</evidence>